<dbReference type="EMBL" id="PGXC01000003">
    <property type="protein sequence ID" value="PKK91062.1"/>
    <property type="molecule type" value="Genomic_DNA"/>
</dbReference>
<dbReference type="Pfam" id="PF02397">
    <property type="entry name" value="Bac_transf"/>
    <property type="match status" value="1"/>
</dbReference>
<evidence type="ECO:0000256" key="3">
    <source>
        <dbReference type="ARBA" id="ARBA00022679"/>
    </source>
</evidence>
<dbReference type="NCBIfam" id="TIGR03025">
    <property type="entry name" value="EPS_sugtrans"/>
    <property type="match status" value="1"/>
</dbReference>
<evidence type="ECO:0000313" key="10">
    <source>
        <dbReference type="Proteomes" id="UP000233256"/>
    </source>
</evidence>
<dbReference type="GO" id="GO:0016780">
    <property type="term" value="F:phosphotransferase activity, for other substituted phosphate groups"/>
    <property type="evidence" value="ECO:0007669"/>
    <property type="project" value="TreeGrafter"/>
</dbReference>
<sequence>MKIKKSFTVSAGAISMVMGLADVLLVNAAVIATFLIRYQMAPPERNLQAYAEIFPYLTIMRILCLFAADLYYPSIKSYTNVDIFSRVSISSAGASILTVLAAFFNRSFAFPRSIMVLSMVMDILVISCFRIVLASFMEKKSPQRRLLIAGTGQDGIHMAEEILRHYSREYKVVGFLACKGQEPFFADSVSVRDSDQDSETVIPISNESGCSVPVMGLLDGSDDGELVVRVSRQNGIDEIIVTLDTGFHNHVLAIVFAANKAGIKVRILPRLYEIAIGRVEVREVAGIPFIDASREPMSGWHRAVKRALDIVVSLLGLILLSPLMLLVAIAVKITSSGPVFYAQERMRDKDNSFRIFKFRSMVVDAESVSGPVFARENDTRVTPIGKWLRLYRIDEIPQLWNVFLGQMSLVGPRPERESFVREFSATVAAYPRRFEMKPGLTGLAQIHGRYDITVENKLRYDLVYINNWSLLLDIKILLLTIKVILTARGAI</sequence>
<feature type="transmembrane region" description="Helical" evidence="7">
    <location>
        <begin position="84"/>
        <end position="104"/>
    </location>
</feature>
<dbReference type="InterPro" id="IPR017475">
    <property type="entry name" value="EPS_sugar_tfrase"/>
</dbReference>
<feature type="transmembrane region" description="Helical" evidence="7">
    <location>
        <begin position="12"/>
        <end position="38"/>
    </location>
</feature>
<evidence type="ECO:0000313" key="9">
    <source>
        <dbReference type="EMBL" id="PKK91062.1"/>
    </source>
</evidence>
<dbReference type="Proteomes" id="UP000233256">
    <property type="component" value="Unassembled WGS sequence"/>
</dbReference>
<dbReference type="InterPro" id="IPR003362">
    <property type="entry name" value="Bact_transf"/>
</dbReference>
<comment type="similarity">
    <text evidence="2">Belongs to the bacterial sugar transferase family.</text>
</comment>
<evidence type="ECO:0000256" key="6">
    <source>
        <dbReference type="ARBA" id="ARBA00023136"/>
    </source>
</evidence>
<feature type="transmembrane region" description="Helical" evidence="7">
    <location>
        <begin position="116"/>
        <end position="136"/>
    </location>
</feature>
<dbReference type="GO" id="GO:0016020">
    <property type="term" value="C:membrane"/>
    <property type="evidence" value="ECO:0007669"/>
    <property type="project" value="UniProtKB-SubCell"/>
</dbReference>
<comment type="subcellular location">
    <subcellularLocation>
        <location evidence="1">Membrane</location>
        <topology evidence="1">Multi-pass membrane protein</topology>
    </subcellularLocation>
</comment>
<proteinExistence type="inferred from homology"/>
<evidence type="ECO:0000259" key="8">
    <source>
        <dbReference type="Pfam" id="PF02397"/>
    </source>
</evidence>
<keyword evidence="5 7" id="KW-1133">Transmembrane helix</keyword>
<evidence type="ECO:0000256" key="4">
    <source>
        <dbReference type="ARBA" id="ARBA00022692"/>
    </source>
</evidence>
<reference evidence="9 10" key="1">
    <citation type="journal article" date="2017" name="ISME J.">
        <title>Potential for microbial H2 and metal transformations associated with novel bacteria and archaea in deep terrestrial subsurface sediments.</title>
        <authorList>
            <person name="Hernsdorf A.W."/>
            <person name="Amano Y."/>
            <person name="Miyakawa K."/>
            <person name="Ise K."/>
            <person name="Suzuki Y."/>
            <person name="Anantharaman K."/>
            <person name="Probst A."/>
            <person name="Burstein D."/>
            <person name="Thomas B.C."/>
            <person name="Banfield J.F."/>
        </authorList>
    </citation>
    <scope>NUCLEOTIDE SEQUENCE [LARGE SCALE GENOMIC DNA]</scope>
    <source>
        <strain evidence="9">HGW-Wallbacteria-1</strain>
    </source>
</reference>
<dbReference type="PANTHER" id="PTHR30576">
    <property type="entry name" value="COLANIC BIOSYNTHESIS UDP-GLUCOSE LIPID CARRIER TRANSFERASE"/>
    <property type="match status" value="1"/>
</dbReference>
<evidence type="ECO:0000256" key="1">
    <source>
        <dbReference type="ARBA" id="ARBA00004141"/>
    </source>
</evidence>
<evidence type="ECO:0000256" key="5">
    <source>
        <dbReference type="ARBA" id="ARBA00022989"/>
    </source>
</evidence>
<feature type="domain" description="Bacterial sugar transferase" evidence="8">
    <location>
        <begin position="305"/>
        <end position="485"/>
    </location>
</feature>
<protein>
    <recommendedName>
        <fullName evidence="8">Bacterial sugar transferase domain-containing protein</fullName>
    </recommendedName>
</protein>
<dbReference type="PANTHER" id="PTHR30576:SF0">
    <property type="entry name" value="UNDECAPRENYL-PHOSPHATE N-ACETYLGALACTOSAMINYL 1-PHOSPHATE TRANSFERASE-RELATED"/>
    <property type="match status" value="1"/>
</dbReference>
<evidence type="ECO:0000256" key="7">
    <source>
        <dbReference type="SAM" id="Phobius"/>
    </source>
</evidence>
<name>A0A2N1PS10_9BACT</name>
<gene>
    <name evidence="9" type="ORF">CVV64_04650</name>
</gene>
<keyword evidence="6 7" id="KW-0472">Membrane</keyword>
<accession>A0A2N1PS10</accession>
<feature type="transmembrane region" description="Helical" evidence="7">
    <location>
        <begin position="307"/>
        <end position="331"/>
    </location>
</feature>
<comment type="caution">
    <text evidence="9">The sequence shown here is derived from an EMBL/GenBank/DDBJ whole genome shotgun (WGS) entry which is preliminary data.</text>
</comment>
<keyword evidence="3" id="KW-0808">Transferase</keyword>
<dbReference type="AlphaFoldDB" id="A0A2N1PS10"/>
<organism evidence="9 10">
    <name type="scientific">Candidatus Wallbacteria bacterium HGW-Wallbacteria-1</name>
    <dbReference type="NCBI Taxonomy" id="2013854"/>
    <lineage>
        <taxon>Bacteria</taxon>
        <taxon>Candidatus Walliibacteriota</taxon>
    </lineage>
</organism>
<keyword evidence="4 7" id="KW-0812">Transmembrane</keyword>
<feature type="transmembrane region" description="Helical" evidence="7">
    <location>
        <begin position="53"/>
        <end position="72"/>
    </location>
</feature>
<dbReference type="Gene3D" id="3.40.50.720">
    <property type="entry name" value="NAD(P)-binding Rossmann-like Domain"/>
    <property type="match status" value="1"/>
</dbReference>
<evidence type="ECO:0000256" key="2">
    <source>
        <dbReference type="ARBA" id="ARBA00006464"/>
    </source>
</evidence>